<proteinExistence type="predicted"/>
<dbReference type="InterPro" id="IPR008538">
    <property type="entry name" value="Uma2"/>
</dbReference>
<dbReference type="OrthoDB" id="26750at2"/>
<dbReference type="Proteomes" id="UP000077628">
    <property type="component" value="Unassembled WGS sequence"/>
</dbReference>
<dbReference type="STRING" id="702114.A1355_09145"/>
<name>A0A177NGW4_9GAMM</name>
<dbReference type="Pfam" id="PF05685">
    <property type="entry name" value="Uma2"/>
    <property type="match status" value="1"/>
</dbReference>
<dbReference type="RefSeq" id="WP_064030045.1">
    <property type="nucleotide sequence ID" value="NZ_LUUK01000183.1"/>
</dbReference>
<dbReference type="PANTHER" id="PTHR36558">
    <property type="entry name" value="GLR1098 PROTEIN"/>
    <property type="match status" value="1"/>
</dbReference>
<dbReference type="AlphaFoldDB" id="A0A177NGW4"/>
<keyword evidence="3" id="KW-1185">Reference proteome</keyword>
<protein>
    <recommendedName>
        <fullName evidence="1">Putative restriction endonuclease domain-containing protein</fullName>
    </recommendedName>
</protein>
<dbReference type="CDD" id="cd06260">
    <property type="entry name" value="DUF820-like"/>
    <property type="match status" value="1"/>
</dbReference>
<accession>A0A177NGW4</accession>
<dbReference type="PANTHER" id="PTHR36558:SF1">
    <property type="entry name" value="RESTRICTION ENDONUCLEASE DOMAIN-CONTAINING PROTEIN-RELATED"/>
    <property type="match status" value="1"/>
</dbReference>
<evidence type="ECO:0000259" key="1">
    <source>
        <dbReference type="Pfam" id="PF05685"/>
    </source>
</evidence>
<gene>
    <name evidence="2" type="ORF">A1355_09145</name>
</gene>
<evidence type="ECO:0000313" key="3">
    <source>
        <dbReference type="Proteomes" id="UP000077628"/>
    </source>
</evidence>
<dbReference type="InterPro" id="IPR012296">
    <property type="entry name" value="Nuclease_put_TT1808"/>
</dbReference>
<dbReference type="EMBL" id="LUUK01000183">
    <property type="protein sequence ID" value="OAI16673.1"/>
    <property type="molecule type" value="Genomic_DNA"/>
</dbReference>
<dbReference type="InterPro" id="IPR011335">
    <property type="entry name" value="Restrct_endonuc-II-like"/>
</dbReference>
<evidence type="ECO:0000313" key="2">
    <source>
        <dbReference type="EMBL" id="OAI16673.1"/>
    </source>
</evidence>
<sequence length="185" mass="21019">MSVPMPKSNHLTPEDYLEMELSSPIKHEYVAGEVFAMTGTSDSHNIIALNLAFILREHLRGTPCRVFMSDVKLKVAAADAYFYPDLMVTCETAPDSHFREQPKLVVEVLSDSTAKFDREDKRQLYQSLDSLQEYVLVAQSCMDVRVYRRTDDGWDMNIYTDGATIPLASVELNIPIESIYEAAWD</sequence>
<organism evidence="2 3">
    <name type="scientific">Methylomonas koyamae</name>
    <dbReference type="NCBI Taxonomy" id="702114"/>
    <lineage>
        <taxon>Bacteria</taxon>
        <taxon>Pseudomonadati</taxon>
        <taxon>Pseudomonadota</taxon>
        <taxon>Gammaproteobacteria</taxon>
        <taxon>Methylococcales</taxon>
        <taxon>Methylococcaceae</taxon>
        <taxon>Methylomonas</taxon>
    </lineage>
</organism>
<reference evidence="3" key="1">
    <citation type="submission" date="2016-03" db="EMBL/GenBank/DDBJ databases">
        <authorList>
            <person name="Heylen K."/>
            <person name="De Vos P."/>
            <person name="Vekeman B."/>
        </authorList>
    </citation>
    <scope>NUCLEOTIDE SEQUENCE [LARGE SCALE GENOMIC DNA]</scope>
    <source>
        <strain evidence="3">R-45383</strain>
    </source>
</reference>
<comment type="caution">
    <text evidence="2">The sequence shown here is derived from an EMBL/GenBank/DDBJ whole genome shotgun (WGS) entry which is preliminary data.</text>
</comment>
<feature type="domain" description="Putative restriction endonuclease" evidence="1">
    <location>
        <begin position="13"/>
        <end position="168"/>
    </location>
</feature>
<dbReference type="SUPFAM" id="SSF52980">
    <property type="entry name" value="Restriction endonuclease-like"/>
    <property type="match status" value="1"/>
</dbReference>
<dbReference type="Gene3D" id="3.90.1570.10">
    <property type="entry name" value="tt1808, chain A"/>
    <property type="match status" value="1"/>
</dbReference>